<name>A0A9N9R611_9NEOP</name>
<keyword evidence="3" id="KW-1185">Reference proteome</keyword>
<proteinExistence type="predicted"/>
<evidence type="ECO:0000313" key="2">
    <source>
        <dbReference type="EMBL" id="CAG9790336.1"/>
    </source>
</evidence>
<feature type="region of interest" description="Disordered" evidence="1">
    <location>
        <begin position="1"/>
        <end position="54"/>
    </location>
</feature>
<organism evidence="2 3">
    <name type="scientific">Diatraea saccharalis</name>
    <name type="common">sugarcane borer</name>
    <dbReference type="NCBI Taxonomy" id="40085"/>
    <lineage>
        <taxon>Eukaryota</taxon>
        <taxon>Metazoa</taxon>
        <taxon>Ecdysozoa</taxon>
        <taxon>Arthropoda</taxon>
        <taxon>Hexapoda</taxon>
        <taxon>Insecta</taxon>
        <taxon>Pterygota</taxon>
        <taxon>Neoptera</taxon>
        <taxon>Endopterygota</taxon>
        <taxon>Lepidoptera</taxon>
        <taxon>Glossata</taxon>
        <taxon>Ditrysia</taxon>
        <taxon>Pyraloidea</taxon>
        <taxon>Crambidae</taxon>
        <taxon>Crambinae</taxon>
        <taxon>Diatraea</taxon>
    </lineage>
</organism>
<reference evidence="2" key="2">
    <citation type="submission" date="2022-10" db="EMBL/GenBank/DDBJ databases">
        <authorList>
            <consortium name="ENA_rothamsted_submissions"/>
            <consortium name="culmorum"/>
            <person name="King R."/>
        </authorList>
    </citation>
    <scope>NUCLEOTIDE SEQUENCE</scope>
</reference>
<reference evidence="2" key="1">
    <citation type="submission" date="2021-12" db="EMBL/GenBank/DDBJ databases">
        <authorList>
            <person name="King R."/>
        </authorList>
    </citation>
    <scope>NUCLEOTIDE SEQUENCE</scope>
</reference>
<accession>A0A9N9R611</accession>
<dbReference type="EMBL" id="OU893352">
    <property type="protein sequence ID" value="CAG9790336.1"/>
    <property type="molecule type" value="Genomic_DNA"/>
</dbReference>
<gene>
    <name evidence="2" type="ORF">DIATSA_LOCUS8005</name>
</gene>
<feature type="region of interest" description="Disordered" evidence="1">
    <location>
        <begin position="81"/>
        <end position="108"/>
    </location>
</feature>
<evidence type="ECO:0000313" key="3">
    <source>
        <dbReference type="Proteomes" id="UP001153714"/>
    </source>
</evidence>
<evidence type="ECO:0000256" key="1">
    <source>
        <dbReference type="SAM" id="MobiDB-lite"/>
    </source>
</evidence>
<sequence length="197" mass="22510">MGRSFNPSNADYLFPLDDDVDDQFPQQQQQSIQKKKRKHSPVAGTSRASPAPVRAVTALAQPTGEKKKKHIINPVAMKKPTANDLFGSESEDEVSPPTSITQPGNKPIHSYITRRLASGYSRQVDDAKRGTHYIDLRVYRCDEIEHVQPMNRWRHSIVCVKTRTNDNTETWQLLTNFISATRKEYRNCSPTFISNYY</sequence>
<dbReference type="OrthoDB" id="7409986at2759"/>
<dbReference type="AlphaFoldDB" id="A0A9N9R611"/>
<protein>
    <submittedName>
        <fullName evidence="2">Uncharacterized protein</fullName>
    </submittedName>
</protein>
<dbReference type="Proteomes" id="UP001153714">
    <property type="component" value="Chromosome 21"/>
</dbReference>